<dbReference type="Pfam" id="PF01230">
    <property type="entry name" value="HIT"/>
    <property type="match status" value="1"/>
</dbReference>
<dbReference type="SUPFAM" id="SSF54197">
    <property type="entry name" value="HIT-like"/>
    <property type="match status" value="1"/>
</dbReference>
<protein>
    <submittedName>
        <fullName evidence="5">Histidine triad nucleotide-binding protein</fullName>
    </submittedName>
</protein>
<accession>A0A9X3EHM7</accession>
<keyword evidence="6" id="KW-1185">Reference proteome</keyword>
<proteinExistence type="predicted"/>
<dbReference type="EMBL" id="JAPNOA010000059">
    <property type="protein sequence ID" value="MCY0967380.1"/>
    <property type="molecule type" value="Genomic_DNA"/>
</dbReference>
<reference evidence="5" key="1">
    <citation type="submission" date="2022-11" db="EMBL/GenBank/DDBJ databases">
        <title>Parathalassolutuus dongxingensis gen. nov., sp. nov., a novel member of family Oceanospirillaceae isolated from a coastal shrimp pond in Guangxi, China.</title>
        <authorList>
            <person name="Chen H."/>
        </authorList>
    </citation>
    <scope>NUCLEOTIDE SEQUENCE</scope>
    <source>
        <strain evidence="5">G-43</strain>
    </source>
</reference>
<evidence type="ECO:0000256" key="3">
    <source>
        <dbReference type="PROSITE-ProRule" id="PRU00464"/>
    </source>
</evidence>
<dbReference type="RefSeq" id="WP_283175579.1">
    <property type="nucleotide sequence ID" value="NZ_JAPNOA010000059.1"/>
</dbReference>
<evidence type="ECO:0000313" key="6">
    <source>
        <dbReference type="Proteomes" id="UP001150830"/>
    </source>
</evidence>
<dbReference type="GO" id="GO:0003824">
    <property type="term" value="F:catalytic activity"/>
    <property type="evidence" value="ECO:0007669"/>
    <property type="project" value="InterPro"/>
</dbReference>
<dbReference type="InterPro" id="IPR011146">
    <property type="entry name" value="HIT-like"/>
</dbReference>
<dbReference type="PANTHER" id="PTHR23089">
    <property type="entry name" value="HISTIDINE TRIAD HIT PROTEIN"/>
    <property type="match status" value="1"/>
</dbReference>
<evidence type="ECO:0000256" key="1">
    <source>
        <dbReference type="PIRSR" id="PIRSR601310-1"/>
    </source>
</evidence>
<evidence type="ECO:0000313" key="5">
    <source>
        <dbReference type="EMBL" id="MCY0967380.1"/>
    </source>
</evidence>
<dbReference type="AlphaFoldDB" id="A0A9X3EHM7"/>
<name>A0A9X3EHM7_9GAMM</name>
<evidence type="ECO:0000259" key="4">
    <source>
        <dbReference type="PROSITE" id="PS51084"/>
    </source>
</evidence>
<dbReference type="PROSITE" id="PS00892">
    <property type="entry name" value="HIT_1"/>
    <property type="match status" value="1"/>
</dbReference>
<dbReference type="Gene3D" id="3.30.428.10">
    <property type="entry name" value="HIT-like"/>
    <property type="match status" value="1"/>
</dbReference>
<dbReference type="FunFam" id="3.30.428.10:FF:000005">
    <property type="entry name" value="Histidine triad nucleotide-binding protein 1"/>
    <property type="match status" value="1"/>
</dbReference>
<sequence length="114" mass="12408">MSDDTIFGKIARGEAPAKIVYEDDLCLAFRDLYPAAPTHILVIPRKPIPRLCDATAEDQLLLGHLMLVANQVAEQEGLGDKFRLVVNNGAEAGQSVFHLHLHVIGGRSLSWPPG</sequence>
<dbReference type="InterPro" id="IPR036265">
    <property type="entry name" value="HIT-like_sf"/>
</dbReference>
<dbReference type="InterPro" id="IPR001310">
    <property type="entry name" value="Histidine_triad_HIT"/>
</dbReference>
<organism evidence="5 6">
    <name type="scientific">Parathalassolituus penaei</name>
    <dbReference type="NCBI Taxonomy" id="2997323"/>
    <lineage>
        <taxon>Bacteria</taxon>
        <taxon>Pseudomonadati</taxon>
        <taxon>Pseudomonadota</taxon>
        <taxon>Gammaproteobacteria</taxon>
        <taxon>Oceanospirillales</taxon>
        <taxon>Oceanospirillaceae</taxon>
        <taxon>Parathalassolituus</taxon>
    </lineage>
</organism>
<dbReference type="Proteomes" id="UP001150830">
    <property type="component" value="Unassembled WGS sequence"/>
</dbReference>
<comment type="caution">
    <text evidence="5">The sequence shown here is derived from an EMBL/GenBank/DDBJ whole genome shotgun (WGS) entry which is preliminary data.</text>
</comment>
<gene>
    <name evidence="5" type="ORF">OUO13_19545</name>
</gene>
<dbReference type="PROSITE" id="PS51084">
    <property type="entry name" value="HIT_2"/>
    <property type="match status" value="1"/>
</dbReference>
<dbReference type="CDD" id="cd01276">
    <property type="entry name" value="PKCI_related"/>
    <property type="match status" value="1"/>
</dbReference>
<dbReference type="PRINTS" id="PR00332">
    <property type="entry name" value="HISTRIAD"/>
</dbReference>
<feature type="active site" description="Tele-AMP-histidine intermediate" evidence="1">
    <location>
        <position position="100"/>
    </location>
</feature>
<dbReference type="InterPro" id="IPR019808">
    <property type="entry name" value="Histidine_triad_CS"/>
</dbReference>
<feature type="domain" description="HIT" evidence="4">
    <location>
        <begin position="6"/>
        <end position="114"/>
    </location>
</feature>
<feature type="short sequence motif" description="Histidine triad motif" evidence="2 3">
    <location>
        <begin position="98"/>
        <end position="102"/>
    </location>
</feature>
<evidence type="ECO:0000256" key="2">
    <source>
        <dbReference type="PIRSR" id="PIRSR601310-3"/>
    </source>
</evidence>